<reference evidence="7" key="1">
    <citation type="submission" date="2020-11" db="EMBL/GenBank/DDBJ databases">
        <authorList>
            <person name="Tran Van P."/>
        </authorList>
    </citation>
    <scope>NUCLEOTIDE SEQUENCE</scope>
</reference>
<dbReference type="OrthoDB" id="26681at2759"/>
<dbReference type="Gene3D" id="2.30.29.30">
    <property type="entry name" value="Pleckstrin-homology domain (PH domain)/Phosphotyrosine-binding domain (PTB)"/>
    <property type="match status" value="1"/>
</dbReference>
<proteinExistence type="predicted"/>
<evidence type="ECO:0008006" key="9">
    <source>
        <dbReference type="Google" id="ProtNLM"/>
    </source>
</evidence>
<evidence type="ECO:0000259" key="6">
    <source>
        <dbReference type="PROSITE" id="PS51783"/>
    </source>
</evidence>
<dbReference type="PANTHER" id="PTHR13743:SF162">
    <property type="entry name" value="NEUROBEACHIN"/>
    <property type="match status" value="1"/>
</dbReference>
<dbReference type="GO" id="GO:0016020">
    <property type="term" value="C:membrane"/>
    <property type="evidence" value="ECO:0007669"/>
    <property type="project" value="TreeGrafter"/>
</dbReference>
<evidence type="ECO:0000256" key="4">
    <source>
        <dbReference type="SAM" id="MobiDB-lite"/>
    </source>
</evidence>
<dbReference type="SUPFAM" id="SSF50729">
    <property type="entry name" value="PH domain-like"/>
    <property type="match status" value="1"/>
</dbReference>
<dbReference type="Proteomes" id="UP000677054">
    <property type="component" value="Unassembled WGS sequence"/>
</dbReference>
<dbReference type="InterPro" id="IPR001680">
    <property type="entry name" value="WD40_rpt"/>
</dbReference>
<keyword evidence="8" id="KW-1185">Reference proteome</keyword>
<protein>
    <recommendedName>
        <fullName evidence="9">Neurobeachin</fullName>
    </recommendedName>
</protein>
<feature type="compositionally biased region" description="Gly residues" evidence="4">
    <location>
        <begin position="454"/>
        <end position="466"/>
    </location>
</feature>
<organism evidence="7">
    <name type="scientific">Darwinula stevensoni</name>
    <dbReference type="NCBI Taxonomy" id="69355"/>
    <lineage>
        <taxon>Eukaryota</taxon>
        <taxon>Metazoa</taxon>
        <taxon>Ecdysozoa</taxon>
        <taxon>Arthropoda</taxon>
        <taxon>Crustacea</taxon>
        <taxon>Oligostraca</taxon>
        <taxon>Ostracoda</taxon>
        <taxon>Podocopa</taxon>
        <taxon>Podocopida</taxon>
        <taxon>Darwinulocopina</taxon>
        <taxon>Darwinuloidea</taxon>
        <taxon>Darwinulidae</taxon>
        <taxon>Darwinula</taxon>
    </lineage>
</organism>
<dbReference type="GO" id="GO:0019901">
    <property type="term" value="F:protein kinase binding"/>
    <property type="evidence" value="ECO:0007669"/>
    <property type="project" value="TreeGrafter"/>
</dbReference>
<dbReference type="InterPro" id="IPR023362">
    <property type="entry name" value="PH-BEACH_dom"/>
</dbReference>
<dbReference type="SUPFAM" id="SSF50978">
    <property type="entry name" value="WD40 repeat-like"/>
    <property type="match status" value="1"/>
</dbReference>
<dbReference type="Gene3D" id="2.130.10.10">
    <property type="entry name" value="YVTN repeat-like/Quinoprotein amine dehydrogenase"/>
    <property type="match status" value="2"/>
</dbReference>
<dbReference type="PROSITE" id="PS50197">
    <property type="entry name" value="BEACH"/>
    <property type="match status" value="1"/>
</dbReference>
<keyword evidence="1 3" id="KW-0853">WD repeat</keyword>
<dbReference type="EMBL" id="CAJPEV010000242">
    <property type="protein sequence ID" value="CAG0882864.1"/>
    <property type="molecule type" value="Genomic_DNA"/>
</dbReference>
<dbReference type="AlphaFoldDB" id="A0A7R8ZZN6"/>
<feature type="domain" description="BEACH" evidence="5">
    <location>
        <begin position="92"/>
        <end position="381"/>
    </location>
</feature>
<dbReference type="InterPro" id="IPR036372">
    <property type="entry name" value="BEACH_dom_sf"/>
</dbReference>
<dbReference type="EMBL" id="LR899759">
    <property type="protein sequence ID" value="CAD7242267.1"/>
    <property type="molecule type" value="Genomic_DNA"/>
</dbReference>
<dbReference type="InterPro" id="IPR011993">
    <property type="entry name" value="PH-like_dom_sf"/>
</dbReference>
<dbReference type="CDD" id="cd06071">
    <property type="entry name" value="Beach"/>
    <property type="match status" value="1"/>
</dbReference>
<dbReference type="PANTHER" id="PTHR13743">
    <property type="entry name" value="BEIGE/BEACH-RELATED"/>
    <property type="match status" value="1"/>
</dbReference>
<dbReference type="InterPro" id="IPR046851">
    <property type="entry name" value="NBCH_WD40"/>
</dbReference>
<dbReference type="GO" id="GO:0008104">
    <property type="term" value="P:intracellular protein localization"/>
    <property type="evidence" value="ECO:0007669"/>
    <property type="project" value="TreeGrafter"/>
</dbReference>
<dbReference type="InterPro" id="IPR050865">
    <property type="entry name" value="BEACH_Domain"/>
</dbReference>
<dbReference type="Gene3D" id="1.10.1540.10">
    <property type="entry name" value="BEACH domain"/>
    <property type="match status" value="1"/>
</dbReference>
<evidence type="ECO:0000313" key="7">
    <source>
        <dbReference type="EMBL" id="CAD7242267.1"/>
    </source>
</evidence>
<dbReference type="SMART" id="SM01026">
    <property type="entry name" value="Beach"/>
    <property type="match status" value="1"/>
</dbReference>
<dbReference type="GO" id="GO:0005829">
    <property type="term" value="C:cytosol"/>
    <property type="evidence" value="ECO:0007669"/>
    <property type="project" value="TreeGrafter"/>
</dbReference>
<evidence type="ECO:0000313" key="8">
    <source>
        <dbReference type="Proteomes" id="UP000677054"/>
    </source>
</evidence>
<dbReference type="FunFam" id="1.10.1540.10:FF:000001">
    <property type="entry name" value="neurobeachin isoform X1"/>
    <property type="match status" value="1"/>
</dbReference>
<feature type="region of interest" description="Disordered" evidence="4">
    <location>
        <begin position="447"/>
        <end position="480"/>
    </location>
</feature>
<feature type="compositionally biased region" description="Low complexity" evidence="4">
    <location>
        <begin position="467"/>
        <end position="480"/>
    </location>
</feature>
<accession>A0A7R8ZZN6</accession>
<dbReference type="SUPFAM" id="SSF81837">
    <property type="entry name" value="BEACH domain"/>
    <property type="match status" value="1"/>
</dbReference>
<dbReference type="Pfam" id="PF20426">
    <property type="entry name" value="NBCH_WD40"/>
    <property type="match status" value="1"/>
</dbReference>
<dbReference type="SMART" id="SM00320">
    <property type="entry name" value="WD40"/>
    <property type="match status" value="4"/>
</dbReference>
<evidence type="ECO:0000256" key="2">
    <source>
        <dbReference type="ARBA" id="ARBA00022737"/>
    </source>
</evidence>
<sequence>MPLGVCSSYQLLLVLAYSESIHGKWHFTEIRAIFSRRYLLQNVALEIFLASRTAVMFAFGDLGTVRRVVRALPRVGVGIKYGLPQTRRASLMVGRQLFRASNMTHKWQRREISNFEYLMFLNTIAGRTYNDLNQYPIFPWILTNYESMELDLSLPSNYRDLSKPIGALNQGRKEFFEDRFNTWDHEGIPPFHYGTHYSTAAFVLNWLVRLEPFTTMFLSLQGGKFDHANRMFSSMECAWRNCQRDTSDVKELTPELFYLPEMLVNMNGYNLGRDETGKALGDVHLPPWAQTPEEFIRINRMALESEIVSCQLHQWIDLIFGYKQRGPEAVRATNVFYYLTYEGLVDFDSITDPLMREAVENQIRSFGQTPSQLLMEPHPPRASAMTLSPLMWTSPPDDVCMVVKFPSNSAVIHVSGNTYPALPHPAILTVTSAGHFAVNRWHNLPYPPGSARGSEGGGGGGGGGEVGSSASSSLSSPTSLPLSLDPVLSLIAGNTVPSVRRSLGNNFSQKVRLRHSLFISTVDSRFIIAGGFWDNSFRVFNTDNARIVQIIFGHYGVVRCLARSECNVVSDCLVASGSQDATVRLWHWNARAQLITGDGNGLDAPSPKAILTGHDSPVVALVLSAELGLVVSGSQGGAVLVHTTHGDLLRSLRPPGDFLSPDLMTLSREGLVVVKYDAGNLATFTINGKLLRHQSHHDHLHSVLVSRDGEYLMTGGERGVVEVWRTFTLAPLYAFPQCDSHIRTLALSHDQRYLVAGLSSGSLVVFNIDFNRWHYEYQQHI</sequence>
<dbReference type="PROSITE" id="PS51783">
    <property type="entry name" value="PH_BEACH"/>
    <property type="match status" value="1"/>
</dbReference>
<dbReference type="Pfam" id="PF02138">
    <property type="entry name" value="Beach"/>
    <property type="match status" value="1"/>
</dbReference>
<dbReference type="InterPro" id="IPR015943">
    <property type="entry name" value="WD40/YVTN_repeat-like_dom_sf"/>
</dbReference>
<gene>
    <name evidence="7" type="ORF">DSTB1V02_LOCUS2238</name>
</gene>
<feature type="repeat" description="WD" evidence="3">
    <location>
        <begin position="693"/>
        <end position="724"/>
    </location>
</feature>
<evidence type="ECO:0000256" key="3">
    <source>
        <dbReference type="PROSITE-ProRule" id="PRU00221"/>
    </source>
</evidence>
<name>A0A7R8ZZN6_9CRUS</name>
<dbReference type="Pfam" id="PF14844">
    <property type="entry name" value="PH_BEACH"/>
    <property type="match status" value="1"/>
</dbReference>
<dbReference type="InterPro" id="IPR000409">
    <property type="entry name" value="BEACH_dom"/>
</dbReference>
<keyword evidence="2" id="KW-0677">Repeat</keyword>
<dbReference type="InterPro" id="IPR036322">
    <property type="entry name" value="WD40_repeat_dom_sf"/>
</dbReference>
<evidence type="ECO:0000259" key="5">
    <source>
        <dbReference type="PROSITE" id="PS50197"/>
    </source>
</evidence>
<feature type="domain" description="BEACH-type PH" evidence="6">
    <location>
        <begin position="1"/>
        <end position="73"/>
    </location>
</feature>
<dbReference type="PROSITE" id="PS50082">
    <property type="entry name" value="WD_REPEATS_2"/>
    <property type="match status" value="1"/>
</dbReference>
<evidence type="ECO:0000256" key="1">
    <source>
        <dbReference type="ARBA" id="ARBA00022574"/>
    </source>
</evidence>